<protein>
    <submittedName>
        <fullName evidence="1">Uncharacterized protein</fullName>
    </submittedName>
</protein>
<dbReference type="EMBL" id="CP071090">
    <property type="protein sequence ID" value="QSQ21154.1"/>
    <property type="molecule type" value="Genomic_DNA"/>
</dbReference>
<accession>A0ABX7NUT8</accession>
<proteinExistence type="predicted"/>
<evidence type="ECO:0000313" key="1">
    <source>
        <dbReference type="EMBL" id="QSQ21154.1"/>
    </source>
</evidence>
<dbReference type="Proteomes" id="UP000662747">
    <property type="component" value="Chromosome"/>
</dbReference>
<organism evidence="1 2">
    <name type="scientific">Pyxidicoccus parkwayensis</name>
    <dbReference type="NCBI Taxonomy" id="2813578"/>
    <lineage>
        <taxon>Bacteria</taxon>
        <taxon>Pseudomonadati</taxon>
        <taxon>Myxococcota</taxon>
        <taxon>Myxococcia</taxon>
        <taxon>Myxococcales</taxon>
        <taxon>Cystobacterineae</taxon>
        <taxon>Myxococcaceae</taxon>
        <taxon>Pyxidicoccus</taxon>
    </lineage>
</organism>
<dbReference type="RefSeq" id="WP_206722733.1">
    <property type="nucleotide sequence ID" value="NZ_CP071090.1"/>
</dbReference>
<sequence length="122" mass="13163">MHAQVVRLEQGDIGPRIALKTPGGIVWVYWRGDPPTKGQFTDVELAVTRVLTWGEELEPVSEVREPTLGVLDGTLEAVDAEGTVTLRVGTAQVILSARGTPPAPGTRVRLRNCEIAAYPAHL</sequence>
<name>A0ABX7NUT8_9BACT</name>
<evidence type="ECO:0000313" key="2">
    <source>
        <dbReference type="Proteomes" id="UP000662747"/>
    </source>
</evidence>
<reference evidence="1 2" key="1">
    <citation type="submission" date="2021-02" db="EMBL/GenBank/DDBJ databases">
        <title>De Novo genome assembly of isolated myxobacteria.</title>
        <authorList>
            <person name="Stevens D.C."/>
        </authorList>
    </citation>
    <scope>NUCLEOTIDE SEQUENCE [LARGE SCALE GENOMIC DNA]</scope>
    <source>
        <strain evidence="2">SCPEA02</strain>
    </source>
</reference>
<keyword evidence="2" id="KW-1185">Reference proteome</keyword>
<gene>
    <name evidence="1" type="ORF">JY651_39105</name>
</gene>